<keyword evidence="2" id="KW-1185">Reference proteome</keyword>
<proteinExistence type="predicted"/>
<reference evidence="1" key="2">
    <citation type="submission" date="2019-01" db="UniProtKB">
        <authorList>
            <consortium name="EnsemblPlants"/>
        </authorList>
    </citation>
    <scope>IDENTIFICATION</scope>
    <source>
        <strain evidence="1">cv. Heinz 1706</strain>
    </source>
</reference>
<evidence type="ECO:0000313" key="1">
    <source>
        <dbReference type="EnsemblPlants" id="Solyc12g062227.1.1"/>
    </source>
</evidence>
<evidence type="ECO:0000313" key="2">
    <source>
        <dbReference type="Proteomes" id="UP000004994"/>
    </source>
</evidence>
<dbReference type="AlphaFoldDB" id="A0A3Q7JXA1"/>
<name>A0A3Q7JXA1_SOLLC</name>
<dbReference type="Gramene" id="Solyc12g062227.1.1">
    <property type="protein sequence ID" value="Solyc12g062227.1.1"/>
    <property type="gene ID" value="Solyc12g062227.1"/>
</dbReference>
<protein>
    <submittedName>
        <fullName evidence="1">Uncharacterized protein</fullName>
    </submittedName>
</protein>
<sequence>MHNTIFFQNCCCGNLKAGMGYSEKEFHGSRKGYFSRVSAIANHMKAYNDKITDETIVSKILSSPNKRFNHFVVAIEESQVLNARGYGGRGSFHGRGRGRGWLSFVVSTDNSRAIFSAAIAEKWGTRKLIIGLNRRTNNNMPISVSNNKMRMLVQMTYGSLIVVDPATCQAEGQCSMNMMNQRSQKFVLEMTIDEKAFKKNLKQFAVSVPGNTSSSSPANSS</sequence>
<organism evidence="1">
    <name type="scientific">Solanum lycopersicum</name>
    <name type="common">Tomato</name>
    <name type="synonym">Lycopersicon esculentum</name>
    <dbReference type="NCBI Taxonomy" id="4081"/>
    <lineage>
        <taxon>Eukaryota</taxon>
        <taxon>Viridiplantae</taxon>
        <taxon>Streptophyta</taxon>
        <taxon>Embryophyta</taxon>
        <taxon>Tracheophyta</taxon>
        <taxon>Spermatophyta</taxon>
        <taxon>Magnoliopsida</taxon>
        <taxon>eudicotyledons</taxon>
        <taxon>Gunneridae</taxon>
        <taxon>Pentapetalae</taxon>
        <taxon>asterids</taxon>
        <taxon>lamiids</taxon>
        <taxon>Solanales</taxon>
        <taxon>Solanaceae</taxon>
        <taxon>Solanoideae</taxon>
        <taxon>Solaneae</taxon>
        <taxon>Solanum</taxon>
        <taxon>Solanum subgen. Lycopersicon</taxon>
    </lineage>
</organism>
<reference evidence="1" key="1">
    <citation type="journal article" date="2012" name="Nature">
        <title>The tomato genome sequence provides insights into fleshy fruit evolution.</title>
        <authorList>
            <consortium name="Tomato Genome Consortium"/>
        </authorList>
    </citation>
    <scope>NUCLEOTIDE SEQUENCE [LARGE SCALE GENOMIC DNA]</scope>
    <source>
        <strain evidence="1">cv. Heinz 1706</strain>
    </source>
</reference>
<dbReference type="InParanoid" id="A0A3Q7JXA1"/>
<accession>A0A3Q7JXA1</accession>
<dbReference type="EnsemblPlants" id="Solyc12g062227.1.1">
    <property type="protein sequence ID" value="Solyc12g062227.1.1"/>
    <property type="gene ID" value="Solyc12g062227.1"/>
</dbReference>
<dbReference type="Proteomes" id="UP000004994">
    <property type="component" value="Chromosome 12"/>
</dbReference>